<organism evidence="2 3">
    <name type="scientific">Phlebiopsis gigantea (strain 11061_1 CR5-6)</name>
    <name type="common">White-rot fungus</name>
    <name type="synonym">Peniophora gigantea</name>
    <dbReference type="NCBI Taxonomy" id="745531"/>
    <lineage>
        <taxon>Eukaryota</taxon>
        <taxon>Fungi</taxon>
        <taxon>Dikarya</taxon>
        <taxon>Basidiomycota</taxon>
        <taxon>Agaricomycotina</taxon>
        <taxon>Agaricomycetes</taxon>
        <taxon>Polyporales</taxon>
        <taxon>Phanerochaetaceae</taxon>
        <taxon>Phlebiopsis</taxon>
    </lineage>
</organism>
<keyword evidence="3" id="KW-1185">Reference proteome</keyword>
<dbReference type="AlphaFoldDB" id="A0A0C3N978"/>
<sequence length="196" mass="22348">MCMHLKREFSFRACSEDNTAAVSHNRDLANVLVGAELQRDHTYFYENYRNPAAENTVYKNKLISLSINELYYKDSDSIGVTYGEFFGDQDAGIPLPVIALVVTAMRYAIDEWQTGVRRGGRRGLKFRWKRYHLIYKFHMEQLTTWSTAYARSGHCLAYQKALFASAREHAGVTISTVDEDPEVEEQGLDASVFGVV</sequence>
<gene>
    <name evidence="2" type="ORF">PHLGIDRAFT_123741</name>
</gene>
<dbReference type="Pfam" id="PF20149">
    <property type="entry name" value="DUF6532"/>
    <property type="match status" value="1"/>
</dbReference>
<dbReference type="EMBL" id="KN841008">
    <property type="protein sequence ID" value="KIP01054.1"/>
    <property type="molecule type" value="Genomic_DNA"/>
</dbReference>
<reference evidence="2 3" key="1">
    <citation type="journal article" date="2014" name="PLoS Genet.">
        <title>Analysis of the Phlebiopsis gigantea genome, transcriptome and secretome provides insight into its pioneer colonization strategies of wood.</title>
        <authorList>
            <person name="Hori C."/>
            <person name="Ishida T."/>
            <person name="Igarashi K."/>
            <person name="Samejima M."/>
            <person name="Suzuki H."/>
            <person name="Master E."/>
            <person name="Ferreira P."/>
            <person name="Ruiz-Duenas F.J."/>
            <person name="Held B."/>
            <person name="Canessa P."/>
            <person name="Larrondo L.F."/>
            <person name="Schmoll M."/>
            <person name="Druzhinina I.S."/>
            <person name="Kubicek C.P."/>
            <person name="Gaskell J.A."/>
            <person name="Kersten P."/>
            <person name="St John F."/>
            <person name="Glasner J."/>
            <person name="Sabat G."/>
            <person name="Splinter BonDurant S."/>
            <person name="Syed K."/>
            <person name="Yadav J."/>
            <person name="Mgbeahuruike A.C."/>
            <person name="Kovalchuk A."/>
            <person name="Asiegbu F.O."/>
            <person name="Lackner G."/>
            <person name="Hoffmeister D."/>
            <person name="Rencoret J."/>
            <person name="Gutierrez A."/>
            <person name="Sun H."/>
            <person name="Lindquist E."/>
            <person name="Barry K."/>
            <person name="Riley R."/>
            <person name="Grigoriev I.V."/>
            <person name="Henrissat B."/>
            <person name="Kues U."/>
            <person name="Berka R.M."/>
            <person name="Martinez A.T."/>
            <person name="Covert S.F."/>
            <person name="Blanchette R.A."/>
            <person name="Cullen D."/>
        </authorList>
    </citation>
    <scope>NUCLEOTIDE SEQUENCE [LARGE SCALE GENOMIC DNA]</scope>
    <source>
        <strain evidence="2 3">11061_1 CR5-6</strain>
    </source>
</reference>
<proteinExistence type="predicted"/>
<feature type="domain" description="DUF6532" evidence="1">
    <location>
        <begin position="22"/>
        <end position="145"/>
    </location>
</feature>
<evidence type="ECO:0000313" key="3">
    <source>
        <dbReference type="Proteomes" id="UP000053257"/>
    </source>
</evidence>
<accession>A0A0C3N978</accession>
<dbReference type="Proteomes" id="UP000053257">
    <property type="component" value="Unassembled WGS sequence"/>
</dbReference>
<dbReference type="STRING" id="745531.A0A0C3N978"/>
<evidence type="ECO:0000259" key="1">
    <source>
        <dbReference type="Pfam" id="PF20149"/>
    </source>
</evidence>
<dbReference type="OrthoDB" id="2801303at2759"/>
<evidence type="ECO:0000313" key="2">
    <source>
        <dbReference type="EMBL" id="KIP01054.1"/>
    </source>
</evidence>
<dbReference type="InterPro" id="IPR045341">
    <property type="entry name" value="DUF6532"/>
</dbReference>
<name>A0A0C3N978_PHLG1</name>
<dbReference type="HOGENOM" id="CLU_1390696_0_0_1"/>
<protein>
    <recommendedName>
        <fullName evidence="1">DUF6532 domain-containing protein</fullName>
    </recommendedName>
</protein>